<keyword evidence="9 13" id="KW-0862">Zinc</keyword>
<dbReference type="Gene3D" id="3.40.430.10">
    <property type="entry name" value="Dihydrofolate Reductase, subunit A"/>
    <property type="match status" value="1"/>
</dbReference>
<evidence type="ECO:0000256" key="11">
    <source>
        <dbReference type="ARBA" id="ARBA00023002"/>
    </source>
</evidence>
<feature type="binding site" evidence="15">
    <location>
        <position position="208"/>
    </location>
    <ligand>
        <name>substrate</name>
    </ligand>
</feature>
<evidence type="ECO:0000256" key="5">
    <source>
        <dbReference type="ARBA" id="ARBA00007417"/>
    </source>
</evidence>
<evidence type="ECO:0000256" key="14">
    <source>
        <dbReference type="PIRSR" id="PIRSR006769-1"/>
    </source>
</evidence>
<dbReference type="SUPFAM" id="SSF53927">
    <property type="entry name" value="Cytidine deaminase-like"/>
    <property type="match status" value="1"/>
</dbReference>
<feature type="domain" description="CMP/dCMP-type deaminase" evidence="17">
    <location>
        <begin position="2"/>
        <end position="127"/>
    </location>
</feature>
<feature type="binding site" evidence="15">
    <location>
        <position position="200"/>
    </location>
    <ligand>
        <name>NADP(+)</name>
        <dbReference type="ChEBI" id="CHEBI:58349"/>
    </ligand>
</feature>
<dbReference type="EC" id="3.5.4.26" evidence="13"/>
<dbReference type="GO" id="GO:0009231">
    <property type="term" value="P:riboflavin biosynthetic process"/>
    <property type="evidence" value="ECO:0007669"/>
    <property type="project" value="UniProtKB-KW"/>
</dbReference>
<feature type="active site" description="Proton donor" evidence="14">
    <location>
        <position position="53"/>
    </location>
</feature>
<dbReference type="Gene3D" id="3.40.140.10">
    <property type="entry name" value="Cytidine Deaminase, domain 2"/>
    <property type="match status" value="1"/>
</dbReference>
<dbReference type="PANTHER" id="PTHR38011:SF7">
    <property type="entry name" value="2,5-DIAMINO-6-RIBOSYLAMINO-4(3H)-PYRIMIDINONE 5'-PHOSPHATE REDUCTASE"/>
    <property type="match status" value="1"/>
</dbReference>
<sequence>MNEDIKYMKRALQLAKKGKGYTHPNPAVGAVIVKDGKIIGEGYHKKAGMPHAEREAIKDAKEKGYDIKGSTMYVTLEPCCHYGRTPPCTNAIIEEGIKKVVVATLDPNPLVAGQGIEILKKAGIETKIGILQEEAKKLNEDFFVYITEKRPFIHLKIAQTIDGKIATKIGSSKWITSEKSRKFAHKLRLEASAVMVGVNTALKDNPSLTIRYIKSKKQPKRILIDRYIKTPIDFNIFNQEAQTILFCSKNADKSKIEKLREKNIKIYQLEEKEERLDLKEILKILAEEEQVIHLLVEGGKDLITQFIKNQLYDKISVFIAPKIVGEDGISSIGKLDILDIKDAKLLNINLIKKIDTDIYLELGRF</sequence>
<keyword evidence="11 13" id="KW-0560">Oxidoreductase</keyword>
<evidence type="ECO:0000256" key="10">
    <source>
        <dbReference type="ARBA" id="ARBA00022857"/>
    </source>
</evidence>
<evidence type="ECO:0000313" key="19">
    <source>
        <dbReference type="Proteomes" id="UP001157947"/>
    </source>
</evidence>
<keyword evidence="10 13" id="KW-0521">NADP</keyword>
<dbReference type="InterPro" id="IPR002734">
    <property type="entry name" value="RibDG_C"/>
</dbReference>
<dbReference type="PROSITE" id="PS51747">
    <property type="entry name" value="CYT_DCMP_DEAMINASES_2"/>
    <property type="match status" value="1"/>
</dbReference>
<keyword evidence="12" id="KW-0511">Multifunctional enzyme</keyword>
<dbReference type="Proteomes" id="UP001157947">
    <property type="component" value="Unassembled WGS sequence"/>
</dbReference>
<dbReference type="EMBL" id="FXTX01000022">
    <property type="protein sequence ID" value="SMP21175.1"/>
    <property type="molecule type" value="Genomic_DNA"/>
</dbReference>
<evidence type="ECO:0000256" key="3">
    <source>
        <dbReference type="ARBA" id="ARBA00004910"/>
    </source>
</evidence>
<dbReference type="InterPro" id="IPR002125">
    <property type="entry name" value="CMP_dCMP_dom"/>
</dbReference>
<dbReference type="AlphaFoldDB" id="A0AA46AFR7"/>
<name>A0AA46AFR7_9AQUI</name>
<dbReference type="GO" id="GO:0050661">
    <property type="term" value="F:NADP binding"/>
    <property type="evidence" value="ECO:0007669"/>
    <property type="project" value="InterPro"/>
</dbReference>
<gene>
    <name evidence="18" type="ORF">SAMN06264868_12226</name>
</gene>
<keyword evidence="7 13" id="KW-0479">Metal-binding</keyword>
<dbReference type="InterPro" id="IPR011549">
    <property type="entry name" value="RibD_C"/>
</dbReference>
<organism evidence="18 19">
    <name type="scientific">Venenivibrio stagnispumantis</name>
    <dbReference type="NCBI Taxonomy" id="407998"/>
    <lineage>
        <taxon>Bacteria</taxon>
        <taxon>Pseudomonadati</taxon>
        <taxon>Aquificota</taxon>
        <taxon>Aquificia</taxon>
        <taxon>Aquificales</taxon>
        <taxon>Hydrogenothermaceae</taxon>
        <taxon>Venenivibrio</taxon>
    </lineage>
</organism>
<dbReference type="InterPro" id="IPR050765">
    <property type="entry name" value="Riboflavin_Biosynth_HTPR"/>
</dbReference>
<comment type="pathway">
    <text evidence="3 13">Cofactor biosynthesis; riboflavin biosynthesis; 5-amino-6-(D-ribitylamino)uracil from GTP: step 3/4.</text>
</comment>
<dbReference type="NCBIfam" id="TIGR00227">
    <property type="entry name" value="ribD_Cterm"/>
    <property type="match status" value="1"/>
</dbReference>
<dbReference type="CDD" id="cd01284">
    <property type="entry name" value="Riboflavin_deaminase-reductase"/>
    <property type="match status" value="1"/>
</dbReference>
<feature type="binding site" evidence="15">
    <location>
        <position position="204"/>
    </location>
    <ligand>
        <name>NADP(+)</name>
        <dbReference type="ChEBI" id="CHEBI:58349"/>
    </ligand>
</feature>
<dbReference type="GO" id="GO:0008703">
    <property type="term" value="F:5-amino-6-(5-phosphoribosylamino)uracil reductase activity"/>
    <property type="evidence" value="ECO:0007669"/>
    <property type="project" value="UniProtKB-EC"/>
</dbReference>
<evidence type="ECO:0000256" key="7">
    <source>
        <dbReference type="ARBA" id="ARBA00022723"/>
    </source>
</evidence>
<evidence type="ECO:0000259" key="17">
    <source>
        <dbReference type="PROSITE" id="PS51747"/>
    </source>
</evidence>
<dbReference type="EC" id="1.1.1.193" evidence="13"/>
<dbReference type="SUPFAM" id="SSF53597">
    <property type="entry name" value="Dihydrofolate reductase-like"/>
    <property type="match status" value="1"/>
</dbReference>
<dbReference type="Pfam" id="PF00383">
    <property type="entry name" value="dCMP_cyt_deam_1"/>
    <property type="match status" value="1"/>
</dbReference>
<comment type="pathway">
    <text evidence="2 13">Cofactor biosynthesis; riboflavin biosynthesis; 5-amino-6-(D-ribitylamino)uracil from GTP: step 2/4.</text>
</comment>
<feature type="binding site" evidence="15">
    <location>
        <position position="211"/>
    </location>
    <ligand>
        <name>substrate</name>
    </ligand>
</feature>
<evidence type="ECO:0000256" key="6">
    <source>
        <dbReference type="ARBA" id="ARBA00022619"/>
    </source>
</evidence>
<comment type="cofactor">
    <cofactor evidence="13 16">
        <name>Zn(2+)</name>
        <dbReference type="ChEBI" id="CHEBI:29105"/>
    </cofactor>
    <text evidence="13 16">Binds 1 zinc ion.</text>
</comment>
<protein>
    <recommendedName>
        <fullName evidence="13">Riboflavin biosynthesis protein RibD</fullName>
    </recommendedName>
    <domain>
        <recommendedName>
            <fullName evidence="13">Diaminohydroxyphosphoribosylaminopyrimidine deaminase</fullName>
            <shortName evidence="13">DRAP deaminase</shortName>
            <ecNumber evidence="13">3.5.4.26</ecNumber>
        </recommendedName>
        <alternativeName>
            <fullName evidence="13">Riboflavin-specific deaminase</fullName>
        </alternativeName>
    </domain>
    <domain>
        <recommendedName>
            <fullName evidence="13">5-amino-6-(5-phosphoribosylamino)uracil reductase</fullName>
            <ecNumber evidence="13">1.1.1.193</ecNumber>
        </recommendedName>
        <alternativeName>
            <fullName evidence="13">HTP reductase</fullName>
        </alternativeName>
    </domain>
</protein>
<evidence type="ECO:0000256" key="9">
    <source>
        <dbReference type="ARBA" id="ARBA00022833"/>
    </source>
</evidence>
<dbReference type="NCBIfam" id="TIGR00326">
    <property type="entry name" value="eubact_ribD"/>
    <property type="match status" value="1"/>
</dbReference>
<dbReference type="InterPro" id="IPR016193">
    <property type="entry name" value="Cytidine_deaminase-like"/>
</dbReference>
<feature type="binding site" evidence="15">
    <location>
        <position position="297"/>
    </location>
    <ligand>
        <name>substrate</name>
    </ligand>
</feature>
<feature type="binding site" evidence="15">
    <location>
        <position position="188"/>
    </location>
    <ligand>
        <name>substrate</name>
    </ligand>
</feature>
<dbReference type="InterPro" id="IPR024072">
    <property type="entry name" value="DHFR-like_dom_sf"/>
</dbReference>
<keyword evidence="6 13" id="KW-0686">Riboflavin biosynthesis</keyword>
<feature type="binding site" evidence="15">
    <location>
        <position position="172"/>
    </location>
    <ligand>
        <name>substrate</name>
    </ligand>
</feature>
<evidence type="ECO:0000256" key="16">
    <source>
        <dbReference type="PIRSR" id="PIRSR006769-3"/>
    </source>
</evidence>
<evidence type="ECO:0000256" key="2">
    <source>
        <dbReference type="ARBA" id="ARBA00004882"/>
    </source>
</evidence>
<evidence type="ECO:0000256" key="4">
    <source>
        <dbReference type="ARBA" id="ARBA00005259"/>
    </source>
</evidence>
<dbReference type="InterPro" id="IPR004794">
    <property type="entry name" value="Eubact_RibD"/>
</dbReference>
<feature type="binding site" evidence="16">
    <location>
        <position position="51"/>
    </location>
    <ligand>
        <name>Zn(2+)</name>
        <dbReference type="ChEBI" id="CHEBI:29105"/>
        <note>catalytic</note>
    </ligand>
</feature>
<feature type="binding site" evidence="16">
    <location>
        <position position="88"/>
    </location>
    <ligand>
        <name>Zn(2+)</name>
        <dbReference type="ChEBI" id="CHEBI:29105"/>
        <note>catalytic</note>
    </ligand>
</feature>
<evidence type="ECO:0000256" key="15">
    <source>
        <dbReference type="PIRSR" id="PIRSR006769-2"/>
    </source>
</evidence>
<keyword evidence="19" id="KW-1185">Reference proteome</keyword>
<comment type="similarity">
    <text evidence="4 13">In the N-terminal section; belongs to the cytidine and deoxycytidylate deaminase family.</text>
</comment>
<evidence type="ECO:0000256" key="8">
    <source>
        <dbReference type="ARBA" id="ARBA00022801"/>
    </source>
</evidence>
<dbReference type="PANTHER" id="PTHR38011">
    <property type="entry name" value="DIHYDROFOLATE REDUCTASE FAMILY PROTEIN (AFU_ORTHOLOGUE AFUA_8G06820)"/>
    <property type="match status" value="1"/>
</dbReference>
<evidence type="ECO:0000256" key="12">
    <source>
        <dbReference type="ARBA" id="ARBA00023268"/>
    </source>
</evidence>
<dbReference type="GO" id="GO:0008270">
    <property type="term" value="F:zinc ion binding"/>
    <property type="evidence" value="ECO:0007669"/>
    <property type="project" value="InterPro"/>
</dbReference>
<dbReference type="PROSITE" id="PS00903">
    <property type="entry name" value="CYT_DCMP_DEAMINASES_1"/>
    <property type="match status" value="1"/>
</dbReference>
<feature type="binding site" evidence="15">
    <location>
        <position position="174"/>
    </location>
    <ligand>
        <name>NADP(+)</name>
        <dbReference type="ChEBI" id="CHEBI:58349"/>
    </ligand>
</feature>
<keyword evidence="8 13" id="KW-0378">Hydrolase</keyword>
<feature type="binding site" evidence="15">
    <location>
        <position position="158"/>
    </location>
    <ligand>
        <name>NADP(+)</name>
        <dbReference type="ChEBI" id="CHEBI:58349"/>
    </ligand>
</feature>
<dbReference type="FunFam" id="3.40.140.10:FF:000025">
    <property type="entry name" value="Riboflavin biosynthesis protein RibD"/>
    <property type="match status" value="1"/>
</dbReference>
<comment type="caution">
    <text evidence="18">The sequence shown here is derived from an EMBL/GenBank/DDBJ whole genome shotgun (WGS) entry which is preliminary data.</text>
</comment>
<reference evidence="18" key="1">
    <citation type="submission" date="2017-05" db="EMBL/GenBank/DDBJ databases">
        <authorList>
            <person name="Varghese N."/>
            <person name="Submissions S."/>
        </authorList>
    </citation>
    <scope>NUCLEOTIDE SEQUENCE</scope>
    <source>
        <strain evidence="18">DSM 18763</strain>
    </source>
</reference>
<dbReference type="PIRSF" id="PIRSF006769">
    <property type="entry name" value="RibD"/>
    <property type="match status" value="1"/>
</dbReference>
<comment type="catalytic activity">
    <reaction evidence="13">
        <text>2,5-diamino-6-hydroxy-4-(5-phosphoribosylamino)-pyrimidine + H2O + H(+) = 5-amino-6-(5-phospho-D-ribosylamino)uracil + NH4(+)</text>
        <dbReference type="Rhea" id="RHEA:21868"/>
        <dbReference type="ChEBI" id="CHEBI:15377"/>
        <dbReference type="ChEBI" id="CHEBI:15378"/>
        <dbReference type="ChEBI" id="CHEBI:28938"/>
        <dbReference type="ChEBI" id="CHEBI:58453"/>
        <dbReference type="ChEBI" id="CHEBI:58614"/>
        <dbReference type="EC" id="3.5.4.26"/>
    </reaction>
</comment>
<dbReference type="GO" id="GO:0008835">
    <property type="term" value="F:diaminohydroxyphosphoribosylaminopyrimidine deaminase activity"/>
    <property type="evidence" value="ECO:0007669"/>
    <property type="project" value="UniProtKB-EC"/>
</dbReference>
<comment type="function">
    <text evidence="1 13">Converts 2,5-diamino-6-(ribosylamino)-4(3h)-pyrimidinone 5'-phosphate into 5-amino-6-(ribosylamino)-2,4(1h,3h)-pyrimidinedione 5'-phosphate.</text>
</comment>
<dbReference type="Pfam" id="PF01872">
    <property type="entry name" value="RibD_C"/>
    <property type="match status" value="1"/>
</dbReference>
<comment type="similarity">
    <text evidence="5 13">In the C-terminal section; belongs to the HTP reductase family.</text>
</comment>
<evidence type="ECO:0000256" key="1">
    <source>
        <dbReference type="ARBA" id="ARBA00002151"/>
    </source>
</evidence>
<feature type="binding site" evidence="16">
    <location>
        <position position="79"/>
    </location>
    <ligand>
        <name>Zn(2+)</name>
        <dbReference type="ChEBI" id="CHEBI:29105"/>
        <note>catalytic</note>
    </ligand>
</feature>
<dbReference type="InterPro" id="IPR016192">
    <property type="entry name" value="APOBEC/CMP_deaminase_Zn-bd"/>
</dbReference>
<accession>A0AA46AFR7</accession>
<proteinExistence type="inferred from homology"/>
<dbReference type="RefSeq" id="WP_265135023.1">
    <property type="nucleotide sequence ID" value="NZ_FXTX01000022.1"/>
</dbReference>
<comment type="catalytic activity">
    <reaction evidence="13">
        <text>5-amino-6-(5-phospho-D-ribitylamino)uracil + NADP(+) = 5-amino-6-(5-phospho-D-ribosylamino)uracil + NADPH + H(+)</text>
        <dbReference type="Rhea" id="RHEA:17845"/>
        <dbReference type="ChEBI" id="CHEBI:15378"/>
        <dbReference type="ChEBI" id="CHEBI:57783"/>
        <dbReference type="ChEBI" id="CHEBI:58349"/>
        <dbReference type="ChEBI" id="CHEBI:58421"/>
        <dbReference type="ChEBI" id="CHEBI:58453"/>
        <dbReference type="EC" id="1.1.1.193"/>
    </reaction>
</comment>
<evidence type="ECO:0000256" key="13">
    <source>
        <dbReference type="PIRNR" id="PIRNR006769"/>
    </source>
</evidence>
<evidence type="ECO:0000313" key="18">
    <source>
        <dbReference type="EMBL" id="SMP21175.1"/>
    </source>
</evidence>